<sequence length="315" mass="36109">MHHSSSTATAAATSVNGFYDYLTRSLDDLYRSFHTQHFMSIQFLQHVLTLLQSFHSQLTLVVQKLHLPVGEKWLDEYMDESTRLWDMCHILKTGVSNMENYYTTGANISSSLQNYQSSRQVLRAINICQRERVGLEEVNRSLIETRIRPLLLKFNKNVSIESKLKGFNGFRGVLHALKNTNSLLLRILLSGLVYYSSETSFSSCQDNTNVCNEGELASGSGFIASATRLHEQIKESEDGQLGILLYEFRHTVDTMNELKTKVERMEMEFDLNERVEMLNNSFGVLKCGVENVIGQLDDFFDEIVECRKKILDYDL</sequence>
<gene>
    <name evidence="1" type="ORF">M8C21_033434</name>
</gene>
<reference evidence="1" key="1">
    <citation type="submission" date="2022-06" db="EMBL/GenBank/DDBJ databases">
        <title>Uncovering the hologenomic basis of an extraordinary plant invasion.</title>
        <authorList>
            <person name="Bieker V.C."/>
            <person name="Martin M.D."/>
            <person name="Gilbert T."/>
            <person name="Hodgins K."/>
            <person name="Battlay P."/>
            <person name="Petersen B."/>
            <person name="Wilson J."/>
        </authorList>
    </citation>
    <scope>NUCLEOTIDE SEQUENCE</scope>
    <source>
        <strain evidence="1">AA19_3_7</strain>
        <tissue evidence="1">Leaf</tissue>
    </source>
</reference>
<dbReference type="PANTHER" id="PTHR31509">
    <property type="entry name" value="BPS1-LIKE PROTEIN"/>
    <property type="match status" value="1"/>
</dbReference>
<accession>A0AAD5CCY9</accession>
<evidence type="ECO:0000313" key="1">
    <source>
        <dbReference type="EMBL" id="KAI7738319.1"/>
    </source>
</evidence>
<evidence type="ECO:0000313" key="2">
    <source>
        <dbReference type="Proteomes" id="UP001206925"/>
    </source>
</evidence>
<dbReference type="AlphaFoldDB" id="A0AAD5CCY9"/>
<name>A0AAD5CCY9_AMBAR</name>
<proteinExistence type="predicted"/>
<organism evidence="1 2">
    <name type="scientific">Ambrosia artemisiifolia</name>
    <name type="common">Common ragweed</name>
    <dbReference type="NCBI Taxonomy" id="4212"/>
    <lineage>
        <taxon>Eukaryota</taxon>
        <taxon>Viridiplantae</taxon>
        <taxon>Streptophyta</taxon>
        <taxon>Embryophyta</taxon>
        <taxon>Tracheophyta</taxon>
        <taxon>Spermatophyta</taxon>
        <taxon>Magnoliopsida</taxon>
        <taxon>eudicotyledons</taxon>
        <taxon>Gunneridae</taxon>
        <taxon>Pentapetalae</taxon>
        <taxon>asterids</taxon>
        <taxon>campanulids</taxon>
        <taxon>Asterales</taxon>
        <taxon>Asteraceae</taxon>
        <taxon>Asteroideae</taxon>
        <taxon>Heliantheae alliance</taxon>
        <taxon>Heliantheae</taxon>
        <taxon>Ambrosia</taxon>
    </lineage>
</organism>
<dbReference type="Proteomes" id="UP001206925">
    <property type="component" value="Unassembled WGS sequence"/>
</dbReference>
<dbReference type="EMBL" id="JAMZMK010008834">
    <property type="protein sequence ID" value="KAI7738319.1"/>
    <property type="molecule type" value="Genomic_DNA"/>
</dbReference>
<comment type="caution">
    <text evidence="1">The sequence shown here is derived from an EMBL/GenBank/DDBJ whole genome shotgun (WGS) entry which is preliminary data.</text>
</comment>
<protein>
    <submittedName>
        <fullName evidence="1">Uncharacterized protein</fullName>
    </submittedName>
</protein>
<keyword evidence="2" id="KW-1185">Reference proteome</keyword>